<comment type="subcellular location">
    <subcellularLocation>
        <location evidence="1">Membrane</location>
        <topology evidence="1">Multi-pass membrane protein</topology>
    </subcellularLocation>
</comment>
<dbReference type="AlphaFoldDB" id="A0A1I0BR05"/>
<feature type="transmembrane region" description="Helical" evidence="5">
    <location>
        <begin position="469"/>
        <end position="489"/>
    </location>
</feature>
<proteinExistence type="predicted"/>
<organism evidence="7 8">
    <name type="scientific">Enterocloster lavalensis</name>
    <dbReference type="NCBI Taxonomy" id="460384"/>
    <lineage>
        <taxon>Bacteria</taxon>
        <taxon>Bacillati</taxon>
        <taxon>Bacillota</taxon>
        <taxon>Clostridia</taxon>
        <taxon>Lachnospirales</taxon>
        <taxon>Lachnospiraceae</taxon>
        <taxon>Enterocloster</taxon>
    </lineage>
</organism>
<evidence type="ECO:0000313" key="8">
    <source>
        <dbReference type="Proteomes" id="UP000198508"/>
    </source>
</evidence>
<evidence type="ECO:0000256" key="1">
    <source>
        <dbReference type="ARBA" id="ARBA00004141"/>
    </source>
</evidence>
<evidence type="ECO:0000256" key="2">
    <source>
        <dbReference type="ARBA" id="ARBA00022692"/>
    </source>
</evidence>
<dbReference type="Pfam" id="PF04932">
    <property type="entry name" value="Wzy_C"/>
    <property type="match status" value="1"/>
</dbReference>
<keyword evidence="3 5" id="KW-1133">Transmembrane helix</keyword>
<feature type="transmembrane region" description="Helical" evidence="5">
    <location>
        <begin position="62"/>
        <end position="86"/>
    </location>
</feature>
<dbReference type="GO" id="GO:0016874">
    <property type="term" value="F:ligase activity"/>
    <property type="evidence" value="ECO:0007669"/>
    <property type="project" value="UniProtKB-KW"/>
</dbReference>
<keyword evidence="2 5" id="KW-0812">Transmembrane</keyword>
<feature type="transmembrane region" description="Helical" evidence="5">
    <location>
        <begin position="293"/>
        <end position="314"/>
    </location>
</feature>
<dbReference type="Proteomes" id="UP000198508">
    <property type="component" value="Unassembled WGS sequence"/>
</dbReference>
<reference evidence="8" key="1">
    <citation type="submission" date="2016-10" db="EMBL/GenBank/DDBJ databases">
        <authorList>
            <person name="Varghese N."/>
            <person name="Submissions S."/>
        </authorList>
    </citation>
    <scope>NUCLEOTIDE SEQUENCE [LARGE SCALE GENOMIC DNA]</scope>
    <source>
        <strain evidence="8">NLAE-zl-G277</strain>
    </source>
</reference>
<name>A0A1I0BR05_9FIRM</name>
<evidence type="ECO:0000256" key="3">
    <source>
        <dbReference type="ARBA" id="ARBA00022989"/>
    </source>
</evidence>
<feature type="transmembrane region" description="Helical" evidence="5">
    <location>
        <begin position="145"/>
        <end position="164"/>
    </location>
</feature>
<feature type="transmembrane region" description="Helical" evidence="5">
    <location>
        <begin position="369"/>
        <end position="391"/>
    </location>
</feature>
<keyword evidence="4 5" id="KW-0472">Membrane</keyword>
<evidence type="ECO:0000313" key="7">
    <source>
        <dbReference type="EMBL" id="SET09441.1"/>
    </source>
</evidence>
<dbReference type="GeneID" id="93277055"/>
<feature type="transmembrane region" description="Helical" evidence="5">
    <location>
        <begin position="30"/>
        <end position="50"/>
    </location>
</feature>
<dbReference type="GO" id="GO:0016020">
    <property type="term" value="C:membrane"/>
    <property type="evidence" value="ECO:0007669"/>
    <property type="project" value="UniProtKB-SubCell"/>
</dbReference>
<feature type="domain" description="O-antigen ligase-related" evidence="6">
    <location>
        <begin position="338"/>
        <end position="485"/>
    </location>
</feature>
<protein>
    <submittedName>
        <fullName evidence="7">O-antigen ligase</fullName>
    </submittedName>
</protein>
<dbReference type="STRING" id="460384.SAMN05216313_10292"/>
<feature type="transmembrane region" description="Helical" evidence="5">
    <location>
        <begin position="501"/>
        <end position="521"/>
    </location>
</feature>
<feature type="transmembrane region" description="Helical" evidence="5">
    <location>
        <begin position="222"/>
        <end position="239"/>
    </location>
</feature>
<evidence type="ECO:0000256" key="4">
    <source>
        <dbReference type="ARBA" id="ARBA00023136"/>
    </source>
</evidence>
<keyword evidence="7" id="KW-0436">Ligase</keyword>
<feature type="transmembrane region" description="Helical" evidence="5">
    <location>
        <begin position="171"/>
        <end position="190"/>
    </location>
</feature>
<feature type="transmembrane region" description="Helical" evidence="5">
    <location>
        <begin position="334"/>
        <end position="354"/>
    </location>
</feature>
<evidence type="ECO:0000256" key="5">
    <source>
        <dbReference type="SAM" id="Phobius"/>
    </source>
</evidence>
<gene>
    <name evidence="7" type="ORF">SAMN05216313_10292</name>
</gene>
<feature type="transmembrane region" description="Helical" evidence="5">
    <location>
        <begin position="268"/>
        <end position="284"/>
    </location>
</feature>
<dbReference type="PANTHER" id="PTHR37422:SF13">
    <property type="entry name" value="LIPOPOLYSACCHARIDE BIOSYNTHESIS PROTEIN PA4999-RELATED"/>
    <property type="match status" value="1"/>
</dbReference>
<evidence type="ECO:0000259" key="6">
    <source>
        <dbReference type="Pfam" id="PF04932"/>
    </source>
</evidence>
<dbReference type="InterPro" id="IPR051533">
    <property type="entry name" value="WaaL-like"/>
</dbReference>
<dbReference type="RefSeq" id="WP_092360717.1">
    <property type="nucleotide sequence ID" value="NZ_FOIM01000002.1"/>
</dbReference>
<feature type="transmembrane region" description="Helical" evidence="5">
    <location>
        <begin position="112"/>
        <end position="133"/>
    </location>
</feature>
<dbReference type="EMBL" id="FOIM01000002">
    <property type="protein sequence ID" value="SET09441.1"/>
    <property type="molecule type" value="Genomic_DNA"/>
</dbReference>
<accession>A0A1I0BR05</accession>
<feature type="transmembrane region" description="Helical" evidence="5">
    <location>
        <begin position="246"/>
        <end position="262"/>
    </location>
</feature>
<keyword evidence="8" id="KW-1185">Reference proteome</keyword>
<sequence length="553" mass="62219">MEKTKDQGGHTPAQPAAAEIPAFLINGKRVIRIATMLFLIAILFVFPIYYRDYYFDIPKVKYQFYYSSVLALFAGVAVTALVMMIVDLTRYEGRHTAAFFERFSLKKIGRTLTVPDVALICFLAVAALSTALSDYVFESFWGNEGRFSGLFLLLLYGVSFWMISRLSDFRYWYLELFLVSSVLVCAFGITDYFNLNLLHFKDHIDPKQYNIFMSFMGNINTYTAYLSLMLGVSGLLFASDRRRGRCVWHYLCLVLAFFAMITGQSDNAYLAILALFAALPFYMFKSRTGIRRYAVVLASFFMVVQLVGVIGRAMPGQVLEIQGIFSVLADFKGLAYLLAALWAWAGFLYAQAYLRSGKEEDPGVWPRRIWGIAVAVGVLALLFVLCDANIAGNGQRYGALRNYVVIDDDWGTHRGYIWRLAIRNYREFTPVQKWIGYGPDTFGILTVQNNYSEMAQRYGETFDSAHNEYLQYFVTIGPLGLAAYLGLLISSAVRMVRRGSGNPYVMAALFAMLCYGAQAFVNINLPIVTPVMWTLMMVGLSGCKGSRPFTGGG</sequence>
<dbReference type="InterPro" id="IPR007016">
    <property type="entry name" value="O-antigen_ligase-rel_domated"/>
</dbReference>
<dbReference type="PANTHER" id="PTHR37422">
    <property type="entry name" value="TEICHURONIC ACID BIOSYNTHESIS PROTEIN TUAE"/>
    <property type="match status" value="1"/>
</dbReference>